<feature type="transmembrane region" description="Helical" evidence="5">
    <location>
        <begin position="47"/>
        <end position="67"/>
    </location>
</feature>
<reference evidence="6 7" key="1">
    <citation type="submission" date="2019-02" db="EMBL/GenBank/DDBJ databases">
        <title>Deep-cultivation of Planctomycetes and their phenomic and genomic characterization uncovers novel biology.</title>
        <authorList>
            <person name="Wiegand S."/>
            <person name="Jogler M."/>
            <person name="Boedeker C."/>
            <person name="Pinto D."/>
            <person name="Vollmers J."/>
            <person name="Rivas-Marin E."/>
            <person name="Kohn T."/>
            <person name="Peeters S.H."/>
            <person name="Heuer A."/>
            <person name="Rast P."/>
            <person name="Oberbeckmann S."/>
            <person name="Bunk B."/>
            <person name="Jeske O."/>
            <person name="Meyerdierks A."/>
            <person name="Storesund J.E."/>
            <person name="Kallscheuer N."/>
            <person name="Luecker S."/>
            <person name="Lage O.M."/>
            <person name="Pohl T."/>
            <person name="Merkel B.J."/>
            <person name="Hornburger P."/>
            <person name="Mueller R.-W."/>
            <person name="Bruemmer F."/>
            <person name="Labrenz M."/>
            <person name="Spormann A.M."/>
            <person name="Op den Camp H."/>
            <person name="Overmann J."/>
            <person name="Amann R."/>
            <person name="Jetten M.S.M."/>
            <person name="Mascher T."/>
            <person name="Medema M.H."/>
            <person name="Devos D.P."/>
            <person name="Kaster A.-K."/>
            <person name="Ovreas L."/>
            <person name="Rohde M."/>
            <person name="Galperin M.Y."/>
            <person name="Jogler C."/>
        </authorList>
    </citation>
    <scope>NUCLEOTIDE SEQUENCE [LARGE SCALE GENOMIC DNA]</scope>
    <source>
        <strain evidence="6 7">Spb1</strain>
    </source>
</reference>
<evidence type="ECO:0000256" key="5">
    <source>
        <dbReference type="SAM" id="Phobius"/>
    </source>
</evidence>
<evidence type="ECO:0000256" key="2">
    <source>
        <dbReference type="ARBA" id="ARBA00022692"/>
    </source>
</evidence>
<evidence type="ECO:0000313" key="6">
    <source>
        <dbReference type="EMBL" id="QDV30293.1"/>
    </source>
</evidence>
<organism evidence="6 7">
    <name type="scientific">Planctopirus ephydatiae</name>
    <dbReference type="NCBI Taxonomy" id="2528019"/>
    <lineage>
        <taxon>Bacteria</taxon>
        <taxon>Pseudomonadati</taxon>
        <taxon>Planctomycetota</taxon>
        <taxon>Planctomycetia</taxon>
        <taxon>Planctomycetales</taxon>
        <taxon>Planctomycetaceae</taxon>
        <taxon>Planctopirus</taxon>
    </lineage>
</organism>
<dbReference type="PANTHER" id="PTHR43847">
    <property type="entry name" value="BLL3993 PROTEIN"/>
    <property type="match status" value="1"/>
</dbReference>
<keyword evidence="4 5" id="KW-0472">Membrane</keyword>
<comment type="subcellular location">
    <subcellularLocation>
        <location evidence="1">Endomembrane system</location>
        <topology evidence="1">Multi-pass membrane protein</topology>
    </subcellularLocation>
</comment>
<evidence type="ECO:0000313" key="7">
    <source>
        <dbReference type="Proteomes" id="UP000315349"/>
    </source>
</evidence>
<dbReference type="GO" id="GO:0008168">
    <property type="term" value="F:methyltransferase activity"/>
    <property type="evidence" value="ECO:0007669"/>
    <property type="project" value="UniProtKB-KW"/>
</dbReference>
<evidence type="ECO:0000256" key="3">
    <source>
        <dbReference type="ARBA" id="ARBA00022989"/>
    </source>
</evidence>
<dbReference type="KEGG" id="peh:Spb1_22220"/>
<dbReference type="Gene3D" id="1.20.120.1630">
    <property type="match status" value="1"/>
</dbReference>
<keyword evidence="3 5" id="KW-1133">Transmembrane helix</keyword>
<protein>
    <submittedName>
        <fullName evidence="6">Isoprenylcysteine carboxyl methyltransferase (ICMT) family protein</fullName>
    </submittedName>
</protein>
<dbReference type="Pfam" id="PF04191">
    <property type="entry name" value="PEMT"/>
    <property type="match status" value="1"/>
</dbReference>
<feature type="transmembrane region" description="Helical" evidence="5">
    <location>
        <begin position="118"/>
        <end position="139"/>
    </location>
</feature>
<feature type="transmembrane region" description="Helical" evidence="5">
    <location>
        <begin position="174"/>
        <end position="195"/>
    </location>
</feature>
<dbReference type="GO" id="GO:0012505">
    <property type="term" value="C:endomembrane system"/>
    <property type="evidence" value="ECO:0007669"/>
    <property type="project" value="UniProtKB-SubCell"/>
</dbReference>
<evidence type="ECO:0000256" key="4">
    <source>
        <dbReference type="ARBA" id="ARBA00023136"/>
    </source>
</evidence>
<dbReference type="PANTHER" id="PTHR43847:SF1">
    <property type="entry name" value="BLL3993 PROTEIN"/>
    <property type="match status" value="1"/>
</dbReference>
<keyword evidence="2 5" id="KW-0812">Transmembrane</keyword>
<dbReference type="AlphaFoldDB" id="A0A518GNT8"/>
<dbReference type="GO" id="GO:0032259">
    <property type="term" value="P:methylation"/>
    <property type="evidence" value="ECO:0007669"/>
    <property type="project" value="UniProtKB-KW"/>
</dbReference>
<proteinExistence type="predicted"/>
<keyword evidence="6" id="KW-0808">Transferase</keyword>
<evidence type="ECO:0000256" key="1">
    <source>
        <dbReference type="ARBA" id="ARBA00004127"/>
    </source>
</evidence>
<dbReference type="Proteomes" id="UP000315349">
    <property type="component" value="Chromosome"/>
</dbReference>
<name>A0A518GNT8_9PLAN</name>
<feature type="transmembrane region" description="Helical" evidence="5">
    <location>
        <begin position="88"/>
        <end position="106"/>
    </location>
</feature>
<dbReference type="InterPro" id="IPR052527">
    <property type="entry name" value="Metal_cation-efflux_comp"/>
</dbReference>
<gene>
    <name evidence="6" type="ORF">Spb1_22220</name>
</gene>
<dbReference type="InterPro" id="IPR007318">
    <property type="entry name" value="Phopholipid_MeTrfase"/>
</dbReference>
<accession>A0A518GNT8</accession>
<keyword evidence="6" id="KW-0489">Methyltransferase</keyword>
<dbReference type="EMBL" id="CP036299">
    <property type="protein sequence ID" value="QDV30293.1"/>
    <property type="molecule type" value="Genomic_DNA"/>
</dbReference>
<dbReference type="OrthoDB" id="272002at2"/>
<sequence>MKSSTNTEQPTQRLNRRRLALIFVSWPILFALLLFVPAGTWTWGRGWLFMLVFALSAIAIFSYLWRVNPEVVIARSHLPAGAKRWDRILVSYFFFPTVWSILPVAALDDGRFHWFPVPWWVCGIGYALLLTGMGITTWAESVNKFFELNVRIQTERQHIVIDTGPYAIVRHPGYFGGLLTAAGMAVSLGSLWALIPAGIGSLVLVIRTHWEDQTLQEELNGYREYAQRVRSRLIPGIW</sequence>
<feature type="transmembrane region" description="Helical" evidence="5">
    <location>
        <begin position="20"/>
        <end position="41"/>
    </location>
</feature>
<keyword evidence="7" id="KW-1185">Reference proteome</keyword>